<feature type="domain" description="Xylanolytic transcriptional activator regulatory" evidence="4">
    <location>
        <begin position="173"/>
        <end position="245"/>
    </location>
</feature>
<dbReference type="CDD" id="cd12148">
    <property type="entry name" value="fungal_TF_MHR"/>
    <property type="match status" value="1"/>
</dbReference>
<dbReference type="EMBL" id="BROQ01000091">
    <property type="protein sequence ID" value="GKZ24677.1"/>
    <property type="molecule type" value="Genomic_DNA"/>
</dbReference>
<evidence type="ECO:0000313" key="6">
    <source>
        <dbReference type="Proteomes" id="UP001143548"/>
    </source>
</evidence>
<keyword evidence="2" id="KW-0804">Transcription</keyword>
<dbReference type="PANTHER" id="PTHR47425:SF2">
    <property type="entry name" value="FARB-RELATED"/>
    <property type="match status" value="1"/>
</dbReference>
<sequence>MQSRVSDAYFTNFNSIVSRYAYKELYVRTLEYNQLPSYIESAPAHITKDALEFLSYKHAFSIPNDSVRQALWTAYWKYAHPFIPVLDQIEMSKSIQGCGEKISLLLYQCVMLVGQLFLIAHEGPRGEFRDSQELFASIRALYDLDWETRPLIILQALILMTFFPQKVTEPKGQAYFVRHAVSIAYNVGLHRDPTSFYSEASVQHFRKRLWWSLFIRERTLLLDDGTPWMIDDTDYDVPMIEIDDFCLPDVCHNVGTQSPLVDVNCISRQRKIAIMWVERAKLAVIMGRLSPLSIRIPESNSSIAERPVLQSGVAQFQKSLHDTAIALERWQRDVDPETDLDQLSSPASWAEDRELYLQCATLKLLYHTVKFQLAVLLDLSKTPTQTVQFPRTRTRQEVNESCNAIMQITKDLRLSGCTAHLPLYGTSVLRPVLIWAILNGVLGRHPRQASGFNPLQFDIGRVDSYEFLFKAFILCDTE</sequence>
<evidence type="ECO:0000259" key="4">
    <source>
        <dbReference type="SMART" id="SM00906"/>
    </source>
</evidence>
<evidence type="ECO:0000256" key="3">
    <source>
        <dbReference type="ARBA" id="ARBA00023242"/>
    </source>
</evidence>
<name>A0A9W5YXB8_9EURO</name>
<dbReference type="GO" id="GO:0003677">
    <property type="term" value="F:DNA binding"/>
    <property type="evidence" value="ECO:0007669"/>
    <property type="project" value="InterPro"/>
</dbReference>
<dbReference type="InterPro" id="IPR007219">
    <property type="entry name" value="XnlR_reg_dom"/>
</dbReference>
<dbReference type="GO" id="GO:0008270">
    <property type="term" value="F:zinc ion binding"/>
    <property type="evidence" value="ECO:0007669"/>
    <property type="project" value="InterPro"/>
</dbReference>
<dbReference type="GO" id="GO:0006351">
    <property type="term" value="P:DNA-templated transcription"/>
    <property type="evidence" value="ECO:0007669"/>
    <property type="project" value="InterPro"/>
</dbReference>
<evidence type="ECO:0000256" key="2">
    <source>
        <dbReference type="ARBA" id="ARBA00023163"/>
    </source>
</evidence>
<dbReference type="PANTHER" id="PTHR47425">
    <property type="entry name" value="FARB-RELATED"/>
    <property type="match status" value="1"/>
</dbReference>
<evidence type="ECO:0000256" key="1">
    <source>
        <dbReference type="ARBA" id="ARBA00023015"/>
    </source>
</evidence>
<proteinExistence type="predicted"/>
<accession>A0A9W5YXB8</accession>
<dbReference type="SMART" id="SM00906">
    <property type="entry name" value="Fungal_trans"/>
    <property type="match status" value="1"/>
</dbReference>
<protein>
    <recommendedName>
        <fullName evidence="4">Xylanolytic transcriptional activator regulatory domain-containing protein</fullName>
    </recommendedName>
</protein>
<organism evidence="5 6">
    <name type="scientific">Aspergillus brasiliensis</name>
    <dbReference type="NCBI Taxonomy" id="319629"/>
    <lineage>
        <taxon>Eukaryota</taxon>
        <taxon>Fungi</taxon>
        <taxon>Dikarya</taxon>
        <taxon>Ascomycota</taxon>
        <taxon>Pezizomycotina</taxon>
        <taxon>Eurotiomycetes</taxon>
        <taxon>Eurotiomycetidae</taxon>
        <taxon>Eurotiales</taxon>
        <taxon>Aspergillaceae</taxon>
        <taxon>Aspergillus</taxon>
        <taxon>Aspergillus subgen. Circumdati</taxon>
    </lineage>
</organism>
<dbReference type="InterPro" id="IPR052761">
    <property type="entry name" value="Fungal_Detox/Toxin_TFs"/>
</dbReference>
<dbReference type="Proteomes" id="UP001143548">
    <property type="component" value="Unassembled WGS sequence"/>
</dbReference>
<gene>
    <name evidence="5" type="ORF">AbraCBS73388_011668</name>
</gene>
<keyword evidence="3" id="KW-0539">Nucleus</keyword>
<reference evidence="5" key="1">
    <citation type="submission" date="2022-07" db="EMBL/GenBank/DDBJ databases">
        <title>Taxonomy of Aspergillus series Nigri: significant species reduction supported by multi-species coalescent approaches.</title>
        <authorList>
            <person name="Bian C."/>
            <person name="Kusuya Y."/>
            <person name="Sklenar F."/>
            <person name="D'hooge E."/>
            <person name="Yaguchi T."/>
            <person name="Takahashi H."/>
            <person name="Hubka V."/>
        </authorList>
    </citation>
    <scope>NUCLEOTIDE SEQUENCE</scope>
    <source>
        <strain evidence="5">CBS 733.88</strain>
    </source>
</reference>
<keyword evidence="1" id="KW-0805">Transcription regulation</keyword>
<evidence type="ECO:0000313" key="5">
    <source>
        <dbReference type="EMBL" id="GKZ24677.1"/>
    </source>
</evidence>
<dbReference type="AlphaFoldDB" id="A0A9W5YXB8"/>
<comment type="caution">
    <text evidence="5">The sequence shown here is derived from an EMBL/GenBank/DDBJ whole genome shotgun (WGS) entry which is preliminary data.</text>
</comment>
<dbReference type="Pfam" id="PF04082">
    <property type="entry name" value="Fungal_trans"/>
    <property type="match status" value="1"/>
</dbReference>